<dbReference type="Proteomes" id="UP001212841">
    <property type="component" value="Unassembled WGS sequence"/>
</dbReference>
<dbReference type="Gene3D" id="1.20.1200.10">
    <property type="entry name" value="Cobalamin adenosyltransferase-like"/>
    <property type="match status" value="1"/>
</dbReference>
<name>A0AAD5X4I0_9FUNG</name>
<evidence type="ECO:0000256" key="9">
    <source>
        <dbReference type="ARBA" id="ARBA00075216"/>
    </source>
</evidence>
<comment type="function">
    <text evidence="7">Converts cob(I)alamin to adenosylcobalamin (adenosylcob(III)alamin), a coenzyme for methylmalonyl-CoA mutase, therefore participates in the final step of the vitamin B12 conversion. Generates adenosylcobalamin (AdoCbl) and directly delivers the cofactor to MUT in a transfer that is stimulated by ATP-binding to MMAB and gated by MMAA.</text>
</comment>
<dbReference type="AlphaFoldDB" id="A0AAD5X4I0"/>
<dbReference type="InterPro" id="IPR016030">
    <property type="entry name" value="CblAdoTrfase-like"/>
</dbReference>
<comment type="subunit">
    <text evidence="2">Homotrimer.</text>
</comment>
<evidence type="ECO:0000256" key="1">
    <source>
        <dbReference type="ARBA" id="ARBA00007487"/>
    </source>
</evidence>
<dbReference type="GO" id="GO:0008817">
    <property type="term" value="F:corrinoid adenosyltransferase activity"/>
    <property type="evidence" value="ECO:0007669"/>
    <property type="project" value="UniProtKB-ARBA"/>
</dbReference>
<dbReference type="GO" id="GO:0005524">
    <property type="term" value="F:ATP binding"/>
    <property type="evidence" value="ECO:0007669"/>
    <property type="project" value="UniProtKB-UniRule"/>
</dbReference>
<evidence type="ECO:0000256" key="10">
    <source>
        <dbReference type="RuleBase" id="RU366026"/>
    </source>
</evidence>
<evidence type="ECO:0000256" key="4">
    <source>
        <dbReference type="ARBA" id="ARBA00022741"/>
    </source>
</evidence>
<evidence type="ECO:0000313" key="12">
    <source>
        <dbReference type="EMBL" id="KAJ3050518.1"/>
    </source>
</evidence>
<keyword evidence="5 10" id="KW-0067">ATP-binding</keyword>
<gene>
    <name evidence="12" type="ORF">HK097_008537</name>
</gene>
<protein>
    <recommendedName>
        <fullName evidence="8">Corrinoid adenosyltransferase MMAB</fullName>
    </recommendedName>
    <alternativeName>
        <fullName evidence="9">ATP:co(I)rrinoid adenosyltransferase MMAB</fullName>
    </alternativeName>
</protein>
<proteinExistence type="inferred from homology"/>
<keyword evidence="13" id="KW-1185">Reference proteome</keyword>
<comment type="caution">
    <text evidence="12">The sequence shown here is derived from an EMBL/GenBank/DDBJ whole genome shotgun (WGS) entry which is preliminary data.</text>
</comment>
<evidence type="ECO:0000256" key="7">
    <source>
        <dbReference type="ARBA" id="ARBA00056747"/>
    </source>
</evidence>
<dbReference type="FunFam" id="1.20.1200.10:FF:000001">
    <property type="entry name" value="Cob(I)yrinic acid a,c-diamide adenosyltransferase"/>
    <property type="match status" value="1"/>
</dbReference>
<feature type="domain" description="Cobalamin adenosyltransferase-like" evidence="11">
    <location>
        <begin position="24"/>
        <end position="195"/>
    </location>
</feature>
<comment type="similarity">
    <text evidence="1 10">Belongs to the Cob(I)alamin adenosyltransferase family.</text>
</comment>
<dbReference type="InterPro" id="IPR036451">
    <property type="entry name" value="CblAdoTrfase-like_sf"/>
</dbReference>
<keyword evidence="3 10" id="KW-0808">Transferase</keyword>
<sequence>MYNESPLIRWLSPSSAESTRRIKVYTRTGDKGQSSLFTGERRPKNDAHFEALGDVDELTSLLGVAREYCNEANNGLTSKLEKIQCLLQDVNSNVATPRTKASDVKLARTEFDIEGYLVTELESWIDELDTQLPPLQNFILPSGGKAASTLHVARAVCRRAERHIVPFVQEEKVDQSVGKYINRLSDFLFTAARFAAKHEGREETIYKKVERGKSA</sequence>
<dbReference type="InterPro" id="IPR029499">
    <property type="entry name" value="PduO-typ"/>
</dbReference>
<accession>A0AAD5X4I0</accession>
<dbReference type="NCBIfam" id="TIGR00636">
    <property type="entry name" value="PduO_Nterm"/>
    <property type="match status" value="1"/>
</dbReference>
<dbReference type="PANTHER" id="PTHR12213">
    <property type="entry name" value="CORRINOID ADENOSYLTRANSFERASE"/>
    <property type="match status" value="1"/>
</dbReference>
<organism evidence="12 13">
    <name type="scientific">Rhizophlyctis rosea</name>
    <dbReference type="NCBI Taxonomy" id="64517"/>
    <lineage>
        <taxon>Eukaryota</taxon>
        <taxon>Fungi</taxon>
        <taxon>Fungi incertae sedis</taxon>
        <taxon>Chytridiomycota</taxon>
        <taxon>Chytridiomycota incertae sedis</taxon>
        <taxon>Chytridiomycetes</taxon>
        <taxon>Rhizophlyctidales</taxon>
        <taxon>Rhizophlyctidaceae</taxon>
        <taxon>Rhizophlyctis</taxon>
    </lineage>
</organism>
<evidence type="ECO:0000256" key="6">
    <source>
        <dbReference type="ARBA" id="ARBA00051988"/>
    </source>
</evidence>
<comment type="catalytic activity">
    <reaction evidence="6">
        <text>cob(I)alamin-[corrinoid adenosyltransferase] + ATP = apo-[corrinoid adenosyltransferase] + adenosylcob(III)alamin + triphosphate</text>
        <dbReference type="Rhea" id="RHEA:56796"/>
        <dbReference type="Rhea" id="RHEA-COMP:14743"/>
        <dbReference type="Rhea" id="RHEA-COMP:14744"/>
        <dbReference type="ChEBI" id="CHEBI:18036"/>
        <dbReference type="ChEBI" id="CHEBI:18408"/>
        <dbReference type="ChEBI" id="CHEBI:30616"/>
        <dbReference type="ChEBI" id="CHEBI:60488"/>
        <dbReference type="ChEBI" id="CHEBI:83228"/>
    </reaction>
    <physiologicalReaction direction="left-to-right" evidence="6">
        <dbReference type="Rhea" id="RHEA:56797"/>
    </physiologicalReaction>
</comment>
<dbReference type="Pfam" id="PF01923">
    <property type="entry name" value="Cob_adeno_trans"/>
    <property type="match status" value="1"/>
</dbReference>
<evidence type="ECO:0000256" key="5">
    <source>
        <dbReference type="ARBA" id="ARBA00022840"/>
    </source>
</evidence>
<reference evidence="12" key="1">
    <citation type="submission" date="2020-05" db="EMBL/GenBank/DDBJ databases">
        <title>Phylogenomic resolution of chytrid fungi.</title>
        <authorList>
            <person name="Stajich J.E."/>
            <person name="Amses K."/>
            <person name="Simmons R."/>
            <person name="Seto K."/>
            <person name="Myers J."/>
            <person name="Bonds A."/>
            <person name="Quandt C.A."/>
            <person name="Barry K."/>
            <person name="Liu P."/>
            <person name="Grigoriev I."/>
            <person name="Longcore J.E."/>
            <person name="James T.Y."/>
        </authorList>
    </citation>
    <scope>NUCLEOTIDE SEQUENCE</scope>
    <source>
        <strain evidence="12">JEL0318</strain>
    </source>
</reference>
<evidence type="ECO:0000259" key="11">
    <source>
        <dbReference type="Pfam" id="PF01923"/>
    </source>
</evidence>
<dbReference type="GO" id="GO:0009235">
    <property type="term" value="P:cobalamin metabolic process"/>
    <property type="evidence" value="ECO:0007669"/>
    <property type="project" value="UniProtKB-ARBA"/>
</dbReference>
<evidence type="ECO:0000256" key="2">
    <source>
        <dbReference type="ARBA" id="ARBA00011233"/>
    </source>
</evidence>
<dbReference type="PANTHER" id="PTHR12213:SF0">
    <property type="entry name" value="CORRINOID ADENOSYLTRANSFERASE MMAB"/>
    <property type="match status" value="1"/>
</dbReference>
<evidence type="ECO:0000256" key="3">
    <source>
        <dbReference type="ARBA" id="ARBA00022679"/>
    </source>
</evidence>
<dbReference type="EMBL" id="JADGJD010000504">
    <property type="protein sequence ID" value="KAJ3050518.1"/>
    <property type="molecule type" value="Genomic_DNA"/>
</dbReference>
<keyword evidence="4 10" id="KW-0547">Nucleotide-binding</keyword>
<evidence type="ECO:0000313" key="13">
    <source>
        <dbReference type="Proteomes" id="UP001212841"/>
    </source>
</evidence>
<dbReference type="SUPFAM" id="SSF89028">
    <property type="entry name" value="Cobalamin adenosyltransferase-like"/>
    <property type="match status" value="1"/>
</dbReference>
<evidence type="ECO:0000256" key="8">
    <source>
        <dbReference type="ARBA" id="ARBA00071654"/>
    </source>
</evidence>